<name>A0ABN9XK41_9DINO</name>
<proteinExistence type="predicted"/>
<sequence length="206" mass="21919">MAQRRSLPAVCVLAGTRLAAGQAPADGQGAPRGPAWAPCWEKYTREECCGPDGGQRRASCFDSVFTARECCAGDGWARLSPEAEPTETAWEDAARWLQGGLLTEPPRGHPAYSRAQRRWEAGIANATVLLAEEVLGHRVQLRVFKRSGPALAKMLEASAASDTNLSPSPLGHDIPSPLVGAGRGGEARRRRPSQKAAGLLKSSRAL</sequence>
<reference evidence="3" key="1">
    <citation type="submission" date="2023-10" db="EMBL/GenBank/DDBJ databases">
        <authorList>
            <person name="Chen Y."/>
            <person name="Shah S."/>
            <person name="Dougan E. K."/>
            <person name="Thang M."/>
            <person name="Chan C."/>
        </authorList>
    </citation>
    <scope>NUCLEOTIDE SEQUENCE [LARGE SCALE GENOMIC DNA]</scope>
</reference>
<dbReference type="EMBL" id="CAUYUJ010020506">
    <property type="protein sequence ID" value="CAK0898811.1"/>
    <property type="molecule type" value="Genomic_DNA"/>
</dbReference>
<evidence type="ECO:0000256" key="2">
    <source>
        <dbReference type="SAM" id="SignalP"/>
    </source>
</evidence>
<accession>A0ABN9XK41</accession>
<evidence type="ECO:0000313" key="4">
    <source>
        <dbReference type="Proteomes" id="UP001189429"/>
    </source>
</evidence>
<evidence type="ECO:0000256" key="1">
    <source>
        <dbReference type="SAM" id="MobiDB-lite"/>
    </source>
</evidence>
<feature type="region of interest" description="Disordered" evidence="1">
    <location>
        <begin position="161"/>
        <end position="206"/>
    </location>
</feature>
<gene>
    <name evidence="3" type="ORF">PCOR1329_LOCUS76506</name>
</gene>
<feature type="chain" id="PRO_5046929638" evidence="2">
    <location>
        <begin position="22"/>
        <end position="206"/>
    </location>
</feature>
<protein>
    <submittedName>
        <fullName evidence="3">Uncharacterized protein</fullName>
    </submittedName>
</protein>
<evidence type="ECO:0000313" key="3">
    <source>
        <dbReference type="EMBL" id="CAK0898811.1"/>
    </source>
</evidence>
<organism evidence="3 4">
    <name type="scientific">Prorocentrum cordatum</name>
    <dbReference type="NCBI Taxonomy" id="2364126"/>
    <lineage>
        <taxon>Eukaryota</taxon>
        <taxon>Sar</taxon>
        <taxon>Alveolata</taxon>
        <taxon>Dinophyceae</taxon>
        <taxon>Prorocentrales</taxon>
        <taxon>Prorocentraceae</taxon>
        <taxon>Prorocentrum</taxon>
    </lineage>
</organism>
<feature type="signal peptide" evidence="2">
    <location>
        <begin position="1"/>
        <end position="21"/>
    </location>
</feature>
<dbReference type="Proteomes" id="UP001189429">
    <property type="component" value="Unassembled WGS sequence"/>
</dbReference>
<keyword evidence="4" id="KW-1185">Reference proteome</keyword>
<keyword evidence="2" id="KW-0732">Signal</keyword>
<comment type="caution">
    <text evidence="3">The sequence shown here is derived from an EMBL/GenBank/DDBJ whole genome shotgun (WGS) entry which is preliminary data.</text>
</comment>